<proteinExistence type="predicted"/>
<feature type="region of interest" description="Disordered" evidence="1">
    <location>
        <begin position="26"/>
        <end position="61"/>
    </location>
</feature>
<dbReference type="EMBL" id="CACRUE010000031">
    <property type="protein sequence ID" value="VYU18130.1"/>
    <property type="molecule type" value="Genomic_DNA"/>
</dbReference>
<feature type="signal peptide" evidence="2">
    <location>
        <begin position="1"/>
        <end position="25"/>
    </location>
</feature>
<dbReference type="InterPro" id="IPR050553">
    <property type="entry name" value="Thioredoxin_ResA/DsbE_sf"/>
</dbReference>
<keyword evidence="6" id="KW-1185">Reference proteome</keyword>
<dbReference type="Gene3D" id="3.40.30.10">
    <property type="entry name" value="Glutaredoxin"/>
    <property type="match status" value="1"/>
</dbReference>
<dbReference type="Pfam" id="PF08534">
    <property type="entry name" value="Redoxin"/>
    <property type="match status" value="1"/>
</dbReference>
<dbReference type="PROSITE" id="PS51257">
    <property type="entry name" value="PROKAR_LIPOPROTEIN"/>
    <property type="match status" value="1"/>
</dbReference>
<name>A0A6N3CN24_9FIRM</name>
<keyword evidence="2" id="KW-0732">Signal</keyword>
<sequence>MNRKRITKKATLALVAMMTVTSVVGCSQSNNSNKNQQGSNQKTEQKTEQKTDKNTNSSLSSSTIFKDMKTTDIDGNKVDKSIFSKYKLTMVNVWNTGCSPCISEIPTLDRLNKEYREKGVSIKGMLLESGIGLTDEEKATAKEILSKANATYQQLTVTKDMVEKDDTLLLQAFPTTFFIDKDGNIVDSIEGSNDYDGWKAKIDEVLKKVEANE</sequence>
<dbReference type="AlphaFoldDB" id="A0A6N3CN24"/>
<evidence type="ECO:0000313" key="5">
    <source>
        <dbReference type="EMBL" id="VYU18130.1"/>
    </source>
</evidence>
<feature type="compositionally biased region" description="Basic and acidic residues" evidence="1">
    <location>
        <begin position="43"/>
        <end position="53"/>
    </location>
</feature>
<reference evidence="4 6" key="2">
    <citation type="submission" date="2021-10" db="EMBL/GenBank/DDBJ databases">
        <title>Collection of gut derived symbiotic bacterial strains cultured from healthy donors.</title>
        <authorList>
            <person name="Lin H."/>
            <person name="Littmann E."/>
            <person name="Claire K."/>
            <person name="Pamer E."/>
        </authorList>
    </citation>
    <scope>NUCLEOTIDE SEQUENCE [LARGE SCALE GENOMIC DNA]</scope>
    <source>
        <strain evidence="4 6">MSK.17.68</strain>
    </source>
</reference>
<evidence type="ECO:0000313" key="6">
    <source>
        <dbReference type="Proteomes" id="UP001299409"/>
    </source>
</evidence>
<dbReference type="GeneID" id="89564257"/>
<dbReference type="CDD" id="cd02966">
    <property type="entry name" value="TlpA_like_family"/>
    <property type="match status" value="1"/>
</dbReference>
<feature type="compositionally biased region" description="Low complexity" evidence="1">
    <location>
        <begin position="27"/>
        <end position="42"/>
    </location>
</feature>
<dbReference type="Proteomes" id="UP001299409">
    <property type="component" value="Unassembled WGS sequence"/>
</dbReference>
<evidence type="ECO:0000313" key="4">
    <source>
        <dbReference type="EMBL" id="MCB5445144.1"/>
    </source>
</evidence>
<dbReference type="EMBL" id="JAJBMB010000002">
    <property type="protein sequence ID" value="MCB5445144.1"/>
    <property type="molecule type" value="Genomic_DNA"/>
</dbReference>
<evidence type="ECO:0000256" key="1">
    <source>
        <dbReference type="SAM" id="MobiDB-lite"/>
    </source>
</evidence>
<feature type="chain" id="PRO_5039591302" evidence="2">
    <location>
        <begin position="26"/>
        <end position="213"/>
    </location>
</feature>
<dbReference type="GO" id="GO:0016491">
    <property type="term" value="F:oxidoreductase activity"/>
    <property type="evidence" value="ECO:0007669"/>
    <property type="project" value="InterPro"/>
</dbReference>
<dbReference type="InterPro" id="IPR036249">
    <property type="entry name" value="Thioredoxin-like_sf"/>
</dbReference>
<dbReference type="InterPro" id="IPR013740">
    <property type="entry name" value="Redoxin"/>
</dbReference>
<dbReference type="PROSITE" id="PS51352">
    <property type="entry name" value="THIOREDOXIN_2"/>
    <property type="match status" value="1"/>
</dbReference>
<evidence type="ECO:0000259" key="3">
    <source>
        <dbReference type="PROSITE" id="PS51352"/>
    </source>
</evidence>
<accession>A0A6N3CN24</accession>
<dbReference type="InterPro" id="IPR013766">
    <property type="entry name" value="Thioredoxin_domain"/>
</dbReference>
<dbReference type="PANTHER" id="PTHR42852">
    <property type="entry name" value="THIOL:DISULFIDE INTERCHANGE PROTEIN DSBE"/>
    <property type="match status" value="1"/>
</dbReference>
<dbReference type="SUPFAM" id="SSF52833">
    <property type="entry name" value="Thioredoxin-like"/>
    <property type="match status" value="1"/>
</dbReference>
<dbReference type="RefSeq" id="WP_022071748.1">
    <property type="nucleotide sequence ID" value="NZ_BAABXU010000001.1"/>
</dbReference>
<protein>
    <submittedName>
        <fullName evidence="5">Thiol-disulfide oxidoreductase ResA</fullName>
    </submittedName>
    <submittedName>
        <fullName evidence="4">TlpA family protein disulfide reductase</fullName>
    </submittedName>
</protein>
<gene>
    <name evidence="5" type="primary">resA</name>
    <name evidence="5" type="ORF">IBLFYP30_01950</name>
    <name evidence="4" type="ORF">LIP50_02895</name>
</gene>
<reference evidence="5" key="1">
    <citation type="submission" date="2019-11" db="EMBL/GenBank/DDBJ databases">
        <authorList>
            <person name="Feng L."/>
        </authorList>
    </citation>
    <scope>NUCLEOTIDE SEQUENCE</scope>
    <source>
        <strain evidence="5">IbartlettiiLFYP30</strain>
    </source>
</reference>
<evidence type="ECO:0000256" key="2">
    <source>
        <dbReference type="SAM" id="SignalP"/>
    </source>
</evidence>
<feature type="domain" description="Thioredoxin" evidence="3">
    <location>
        <begin position="59"/>
        <end position="207"/>
    </location>
</feature>
<dbReference type="PANTHER" id="PTHR42852:SF13">
    <property type="entry name" value="PROTEIN DIPZ"/>
    <property type="match status" value="1"/>
</dbReference>
<organism evidence="5">
    <name type="scientific">Intestinibacter bartlettii</name>
    <dbReference type="NCBI Taxonomy" id="261299"/>
    <lineage>
        <taxon>Bacteria</taxon>
        <taxon>Bacillati</taxon>
        <taxon>Bacillota</taxon>
        <taxon>Clostridia</taxon>
        <taxon>Peptostreptococcales</taxon>
        <taxon>Peptostreptococcaceae</taxon>
        <taxon>Intestinibacter</taxon>
    </lineage>
</organism>